<dbReference type="OrthoDB" id="64079at2759"/>
<evidence type="ECO:0000313" key="3">
    <source>
        <dbReference type="Proteomes" id="UP000794436"/>
    </source>
</evidence>
<proteinExistence type="predicted"/>
<keyword evidence="1" id="KW-0472">Membrane</keyword>
<organism evidence="2 3">
    <name type="scientific">Pythium oligandrum</name>
    <name type="common">Mycoparasitic fungus</name>
    <dbReference type="NCBI Taxonomy" id="41045"/>
    <lineage>
        <taxon>Eukaryota</taxon>
        <taxon>Sar</taxon>
        <taxon>Stramenopiles</taxon>
        <taxon>Oomycota</taxon>
        <taxon>Peronosporomycetes</taxon>
        <taxon>Pythiales</taxon>
        <taxon>Pythiaceae</taxon>
        <taxon>Pythium</taxon>
    </lineage>
</organism>
<keyword evidence="1" id="KW-0812">Transmembrane</keyword>
<evidence type="ECO:0000256" key="1">
    <source>
        <dbReference type="SAM" id="Phobius"/>
    </source>
</evidence>
<feature type="transmembrane region" description="Helical" evidence="1">
    <location>
        <begin position="116"/>
        <end position="134"/>
    </location>
</feature>
<dbReference type="AlphaFoldDB" id="A0A8K1CIN8"/>
<evidence type="ECO:0000313" key="2">
    <source>
        <dbReference type="EMBL" id="TMW63476.1"/>
    </source>
</evidence>
<feature type="transmembrane region" description="Helical" evidence="1">
    <location>
        <begin position="57"/>
        <end position="84"/>
    </location>
</feature>
<dbReference type="Proteomes" id="UP000794436">
    <property type="component" value="Unassembled WGS sequence"/>
</dbReference>
<reference evidence="2" key="1">
    <citation type="submission" date="2019-03" db="EMBL/GenBank/DDBJ databases">
        <title>Long read genome sequence of the mycoparasitic Pythium oligandrum ATCC 38472 isolated from sugarbeet rhizosphere.</title>
        <authorList>
            <person name="Gaulin E."/>
        </authorList>
    </citation>
    <scope>NUCLEOTIDE SEQUENCE</scope>
    <source>
        <strain evidence="2">ATCC 38472_TT</strain>
    </source>
</reference>
<keyword evidence="3" id="KW-1185">Reference proteome</keyword>
<keyword evidence="1" id="KW-1133">Transmembrane helix</keyword>
<gene>
    <name evidence="2" type="ORF">Poli38472_002417</name>
</gene>
<accession>A0A8K1CIN8</accession>
<comment type="caution">
    <text evidence="2">The sequence shown here is derived from an EMBL/GenBank/DDBJ whole genome shotgun (WGS) entry which is preliminary data.</text>
</comment>
<dbReference type="EMBL" id="SPLM01000072">
    <property type="protein sequence ID" value="TMW63476.1"/>
    <property type="molecule type" value="Genomic_DNA"/>
</dbReference>
<name>A0A8K1CIN8_PYTOL</name>
<sequence length="206" mass="23771">MRGHMRDGLVRVAACSALYAIYYDPQWLLSPLLRGSRPDAADPSMTAQEINEWRLRLTFAMTILSLLSVLTTPLVIVSCVHAGLHLVQFLAQTPLREPTTTWCWTDNRVDTCAYEYGSLCTFLLLLCCVFFPPPTSLSRLRQHRHQLRQFFKQHDPQYVSMVDRLLDEYMGNEPLLFARLRNIYRRRVASPKATTRHGKSKPTECI</sequence>
<protein>
    <submittedName>
        <fullName evidence="2">Uncharacterized protein</fullName>
    </submittedName>
</protein>